<dbReference type="InterPro" id="IPR017208">
    <property type="entry name" value="UCP037442_abhydr"/>
</dbReference>
<dbReference type="PIRSF" id="PIRSF037442">
    <property type="entry name" value="UCP037442_abhydr"/>
    <property type="match status" value="1"/>
</dbReference>
<dbReference type="EMBL" id="CP001737">
    <property type="protein sequence ID" value="ACV77209.1"/>
    <property type="molecule type" value="Genomic_DNA"/>
</dbReference>
<organism evidence="3 4">
    <name type="scientific">Nakamurella multipartita (strain ATCC 700099 / DSM 44233 / CIP 104796 / JCM 9543 / NBRC 105858 / Y-104)</name>
    <name type="common">Microsphaera multipartita</name>
    <dbReference type="NCBI Taxonomy" id="479431"/>
    <lineage>
        <taxon>Bacteria</taxon>
        <taxon>Bacillati</taxon>
        <taxon>Actinomycetota</taxon>
        <taxon>Actinomycetes</taxon>
        <taxon>Nakamurellales</taxon>
        <taxon>Nakamurellaceae</taxon>
        <taxon>Nakamurella</taxon>
    </lineage>
</organism>
<keyword evidence="3" id="KW-0378">Hydrolase</keyword>
<accession>C8X9E1</accession>
<dbReference type="RefSeq" id="WP_015746125.1">
    <property type="nucleotide sequence ID" value="NC_013235.1"/>
</dbReference>
<dbReference type="InterPro" id="IPR022742">
    <property type="entry name" value="Hydrolase_4"/>
</dbReference>
<dbReference type="Gene3D" id="3.40.50.1820">
    <property type="entry name" value="alpha/beta hydrolase"/>
    <property type="match status" value="1"/>
</dbReference>
<dbReference type="HOGENOM" id="CLU_058232_0_1_11"/>
<dbReference type="OrthoDB" id="4536625at2"/>
<evidence type="ECO:0000259" key="2">
    <source>
        <dbReference type="Pfam" id="PF12146"/>
    </source>
</evidence>
<dbReference type="eggNOG" id="COG4757">
    <property type="taxonomic scope" value="Bacteria"/>
</dbReference>
<feature type="region of interest" description="Disordered" evidence="1">
    <location>
        <begin position="293"/>
        <end position="330"/>
    </location>
</feature>
<dbReference type="Pfam" id="PF12146">
    <property type="entry name" value="Hydrolase_4"/>
    <property type="match status" value="1"/>
</dbReference>
<dbReference type="Proteomes" id="UP000002218">
    <property type="component" value="Chromosome"/>
</dbReference>
<reference evidence="3 4" key="2">
    <citation type="journal article" date="2010" name="Stand. Genomic Sci.">
        <title>Complete genome sequence of Nakamurella multipartita type strain (Y-104).</title>
        <authorList>
            <person name="Tice H."/>
            <person name="Mayilraj S."/>
            <person name="Sims D."/>
            <person name="Lapidus A."/>
            <person name="Nolan M."/>
            <person name="Lucas S."/>
            <person name="Glavina Del Rio T."/>
            <person name="Copeland A."/>
            <person name="Cheng J.F."/>
            <person name="Meincke L."/>
            <person name="Bruce D."/>
            <person name="Goodwin L."/>
            <person name="Pitluck S."/>
            <person name="Ivanova N."/>
            <person name="Mavromatis K."/>
            <person name="Ovchinnikova G."/>
            <person name="Pati A."/>
            <person name="Chen A."/>
            <person name="Palaniappan K."/>
            <person name="Land M."/>
            <person name="Hauser L."/>
            <person name="Chang Y.J."/>
            <person name="Jeffries C.D."/>
            <person name="Detter J.C."/>
            <person name="Brettin T."/>
            <person name="Rohde M."/>
            <person name="Goker M."/>
            <person name="Bristow J."/>
            <person name="Eisen J.A."/>
            <person name="Markowitz V."/>
            <person name="Hugenholtz P."/>
            <person name="Kyrpides N.C."/>
            <person name="Klenk H.P."/>
            <person name="Chen F."/>
        </authorList>
    </citation>
    <scope>NUCLEOTIDE SEQUENCE [LARGE SCALE GENOMIC DNA]</scope>
    <source>
        <strain evidence="4">ATCC 700099 / DSM 44233 / CIP 104796 / JCM 9543 / NBRC 105858 / Y-104</strain>
    </source>
</reference>
<dbReference type="AlphaFoldDB" id="C8X9E1"/>
<dbReference type="SUPFAM" id="SSF53474">
    <property type="entry name" value="alpha/beta-Hydrolases"/>
    <property type="match status" value="1"/>
</dbReference>
<feature type="domain" description="Serine aminopeptidase S33" evidence="2">
    <location>
        <begin position="29"/>
        <end position="117"/>
    </location>
</feature>
<dbReference type="KEGG" id="nml:Namu_0797"/>
<reference evidence="4" key="1">
    <citation type="submission" date="2009-09" db="EMBL/GenBank/DDBJ databases">
        <title>The complete genome of Nakamurella multipartita DSM 44233.</title>
        <authorList>
            <consortium name="US DOE Joint Genome Institute (JGI-PGF)"/>
            <person name="Lucas S."/>
            <person name="Copeland A."/>
            <person name="Lapidus A."/>
            <person name="Glavina del Rio T."/>
            <person name="Dalin E."/>
            <person name="Tice H."/>
            <person name="Bruce D."/>
            <person name="Goodwin L."/>
            <person name="Pitluck S."/>
            <person name="Kyrpides N."/>
            <person name="Mavromatis K."/>
            <person name="Ivanova N."/>
            <person name="Ovchinnikova G."/>
            <person name="Sims D."/>
            <person name="Meincke L."/>
            <person name="Brettin T."/>
            <person name="Detter J.C."/>
            <person name="Han C."/>
            <person name="Larimer F."/>
            <person name="Land M."/>
            <person name="Hauser L."/>
            <person name="Markowitz V."/>
            <person name="Cheng J.-F."/>
            <person name="Hugenholtz P."/>
            <person name="Woyke T."/>
            <person name="Wu D."/>
            <person name="Klenk H.-P."/>
            <person name="Eisen J.A."/>
        </authorList>
    </citation>
    <scope>NUCLEOTIDE SEQUENCE [LARGE SCALE GENOMIC DNA]</scope>
    <source>
        <strain evidence="4">ATCC 700099 / DSM 44233 / CIP 104796 / JCM 9543 / NBRC 105858 / Y-104</strain>
    </source>
</reference>
<dbReference type="ESTHER" id="nakmy-c8x9e1">
    <property type="family name" value="UCP037442"/>
</dbReference>
<proteinExistence type="predicted"/>
<feature type="compositionally biased region" description="Low complexity" evidence="1">
    <location>
        <begin position="305"/>
        <end position="330"/>
    </location>
</feature>
<dbReference type="InterPro" id="IPR029058">
    <property type="entry name" value="AB_hydrolase_fold"/>
</dbReference>
<evidence type="ECO:0000313" key="3">
    <source>
        <dbReference type="EMBL" id="ACV77209.1"/>
    </source>
</evidence>
<sequence length="330" mass="35827">MALYDTRYNETIAADDGRLLRATWFPARDPRGAVLLVPAMATPASFYRPLAAWLAESGFLTLTFDYRGTGGRAELRAERGDILRWAGDAASALEALVERADGLPVTWLGHSLGAQILPFAHHGLIDQVIAVASGNGYWRHNVPAVRRRAPVFWRTVVPAAIATAGYFPGRRLGIIGDVPATVMRQWGRWCLSPGYFEVDVPRIRDRAARVTTPMTSIWFTDDELVTATAIDTLDALFAGTPVEQLRLDPAGFGLTRVGHHGFFREPNRELWASVLAPRLAALPILDLDPASDRDPGWAGDGLRTASVADPRPAVPAAAGTPCGPAPRHSR</sequence>
<name>C8X9E1_NAKMY</name>
<dbReference type="GO" id="GO:0016787">
    <property type="term" value="F:hydrolase activity"/>
    <property type="evidence" value="ECO:0007669"/>
    <property type="project" value="UniProtKB-KW"/>
</dbReference>
<keyword evidence="4" id="KW-1185">Reference proteome</keyword>
<evidence type="ECO:0000256" key="1">
    <source>
        <dbReference type="SAM" id="MobiDB-lite"/>
    </source>
</evidence>
<protein>
    <submittedName>
        <fullName evidence="3">Putative hydrolase</fullName>
    </submittedName>
</protein>
<evidence type="ECO:0000313" key="4">
    <source>
        <dbReference type="Proteomes" id="UP000002218"/>
    </source>
</evidence>
<gene>
    <name evidence="3" type="ordered locus">Namu_0797</name>
</gene>
<dbReference type="InParanoid" id="C8X9E1"/>